<protein>
    <submittedName>
        <fullName evidence="4">CapA family protein</fullName>
    </submittedName>
</protein>
<dbReference type="PANTHER" id="PTHR33393:SF13">
    <property type="entry name" value="PGA BIOSYNTHESIS PROTEIN CAPA"/>
    <property type="match status" value="1"/>
</dbReference>
<feature type="compositionally biased region" description="Basic residues" evidence="2">
    <location>
        <begin position="1"/>
        <end position="18"/>
    </location>
</feature>
<keyword evidence="5" id="KW-1185">Reference proteome</keyword>
<feature type="compositionally biased region" description="Low complexity" evidence="2">
    <location>
        <begin position="596"/>
        <end position="641"/>
    </location>
</feature>
<dbReference type="SUPFAM" id="SSF56300">
    <property type="entry name" value="Metallo-dependent phosphatases"/>
    <property type="match status" value="1"/>
</dbReference>
<gene>
    <name evidence="4" type="ORF">FMM08_21530</name>
</gene>
<feature type="compositionally biased region" description="Basic residues" evidence="2">
    <location>
        <begin position="59"/>
        <end position="77"/>
    </location>
</feature>
<accession>A0A5C8Z0Y1</accession>
<dbReference type="EMBL" id="VKAC01000018">
    <property type="protein sequence ID" value="TXR51725.1"/>
    <property type="molecule type" value="Genomic_DNA"/>
</dbReference>
<feature type="compositionally biased region" description="Low complexity" evidence="2">
    <location>
        <begin position="573"/>
        <end position="587"/>
    </location>
</feature>
<dbReference type="PANTHER" id="PTHR33393">
    <property type="entry name" value="POLYGLUTAMINE SYNTHESIS ACCESSORY PROTEIN RV0574C-RELATED"/>
    <property type="match status" value="1"/>
</dbReference>
<feature type="compositionally biased region" description="Basic residues" evidence="2">
    <location>
        <begin position="40"/>
        <end position="51"/>
    </location>
</feature>
<comment type="similarity">
    <text evidence="1">Belongs to the CapA family.</text>
</comment>
<proteinExistence type="inferred from homology"/>
<sequence>MGRPRRRRVAARARRRGRPGAAGAVGGRRRAAAVAGPRGGHQRRPRARRAPRTALPRARAGRRRRRRRGARRARRGGGRPVLGAAHRSRRPPGRRGRPGRRAGRRARDLPVQRARAGQSGPRGFDDDLRGAAAGALRAARLPAALDGARRADRGRAGGRVVGHRARRARRRARHHRRRARPRPRAGGGPVARPGAGGRAARRAGPGRRRAGRGRRRGARVRRLPRLPRLLPLALAGALALAACSSAGTDPDPAETSSSAATTDADGVVHQPGTAVLAFAGDVHFEGTSASTADLGSAFDVLADADLAVVNLETAVTAGGRAVDKQFAFRAPLKAMGALEDAGVDAVTLANNHGMDYGASGLDDTLEAGRDAGLPVLGAGDDVDDAFRPLRLEPQGVPVSVIAATDVIDSSVQTAWTATATKPGLASAKDSERLLEDVEGEAQAGRVVVVFLHWGTERVQCPTARQRSLAADLAEAGAAVVVGSHAHVLQPTGEVGSTLVAYGLGNFHFYAKPGNTLGTQTGVLTVEVTRDGVQGSRWHPAVIRSGKPELLSEAAQTSADRSPQELADLGSGCASGALPSAAPRASSAPDDDGGDDGAAAPSSSPGAPAAPSASATASRSAEPEPSAADPSEPAASPSASAG</sequence>
<dbReference type="SMART" id="SM00854">
    <property type="entry name" value="PGA_cap"/>
    <property type="match status" value="1"/>
</dbReference>
<feature type="region of interest" description="Disordered" evidence="2">
    <location>
        <begin position="536"/>
        <end position="641"/>
    </location>
</feature>
<name>A0A5C8Z0Y1_9ACTN</name>
<comment type="caution">
    <text evidence="4">The sequence shown here is derived from an EMBL/GenBank/DDBJ whole genome shotgun (WGS) entry which is preliminary data.</text>
</comment>
<evidence type="ECO:0000256" key="2">
    <source>
        <dbReference type="SAM" id="MobiDB-lite"/>
    </source>
</evidence>
<dbReference type="AlphaFoldDB" id="A0A5C8Z0Y1"/>
<dbReference type="Pfam" id="PF09587">
    <property type="entry name" value="PGA_cap"/>
    <property type="match status" value="1"/>
</dbReference>
<evidence type="ECO:0000259" key="3">
    <source>
        <dbReference type="SMART" id="SM00854"/>
    </source>
</evidence>
<feature type="compositionally biased region" description="Basic residues" evidence="2">
    <location>
        <begin position="86"/>
        <end position="104"/>
    </location>
</feature>
<feature type="region of interest" description="Disordered" evidence="2">
    <location>
        <begin position="1"/>
        <end position="128"/>
    </location>
</feature>
<feature type="compositionally biased region" description="Low complexity" evidence="2">
    <location>
        <begin position="249"/>
        <end position="265"/>
    </location>
</feature>
<feature type="region of interest" description="Disordered" evidence="2">
    <location>
        <begin position="245"/>
        <end position="265"/>
    </location>
</feature>
<dbReference type="Gene3D" id="3.60.21.10">
    <property type="match status" value="1"/>
</dbReference>
<dbReference type="OrthoDB" id="9810718at2"/>
<feature type="compositionally biased region" description="Gly residues" evidence="2">
    <location>
        <begin position="185"/>
        <end position="197"/>
    </location>
</feature>
<dbReference type="InterPro" id="IPR019079">
    <property type="entry name" value="Capsule_synth_CapA"/>
</dbReference>
<feature type="compositionally biased region" description="Basic residues" evidence="2">
    <location>
        <begin position="199"/>
        <end position="222"/>
    </location>
</feature>
<organism evidence="4 5">
    <name type="scientific">Quadrisphaera setariae</name>
    <dbReference type="NCBI Taxonomy" id="2593304"/>
    <lineage>
        <taxon>Bacteria</taxon>
        <taxon>Bacillati</taxon>
        <taxon>Actinomycetota</taxon>
        <taxon>Actinomycetes</taxon>
        <taxon>Kineosporiales</taxon>
        <taxon>Kineosporiaceae</taxon>
        <taxon>Quadrisphaera</taxon>
    </lineage>
</organism>
<evidence type="ECO:0000313" key="4">
    <source>
        <dbReference type="EMBL" id="TXR51725.1"/>
    </source>
</evidence>
<evidence type="ECO:0000256" key="1">
    <source>
        <dbReference type="ARBA" id="ARBA00005662"/>
    </source>
</evidence>
<feature type="compositionally biased region" description="Basic residues" evidence="2">
    <location>
        <begin position="161"/>
        <end position="183"/>
    </location>
</feature>
<dbReference type="InterPro" id="IPR052169">
    <property type="entry name" value="CW_Biosynth-Accessory"/>
</dbReference>
<dbReference type="CDD" id="cd07381">
    <property type="entry name" value="MPP_CapA"/>
    <property type="match status" value="1"/>
</dbReference>
<evidence type="ECO:0000313" key="5">
    <source>
        <dbReference type="Proteomes" id="UP000321234"/>
    </source>
</evidence>
<dbReference type="Proteomes" id="UP000321234">
    <property type="component" value="Unassembled WGS sequence"/>
</dbReference>
<feature type="region of interest" description="Disordered" evidence="2">
    <location>
        <begin position="149"/>
        <end position="222"/>
    </location>
</feature>
<reference evidence="4 5" key="1">
    <citation type="submission" date="2019-07" db="EMBL/GenBank/DDBJ databases">
        <title>Quadrisphaera sp. strain DD2A genome sequencing and assembly.</title>
        <authorList>
            <person name="Kim I."/>
        </authorList>
    </citation>
    <scope>NUCLEOTIDE SEQUENCE [LARGE SCALE GENOMIC DNA]</scope>
    <source>
        <strain evidence="4 5">DD2A</strain>
    </source>
</reference>
<dbReference type="InterPro" id="IPR029052">
    <property type="entry name" value="Metallo-depent_PP-like"/>
</dbReference>
<feature type="domain" description="Capsule synthesis protein CapA" evidence="3">
    <location>
        <begin position="275"/>
        <end position="510"/>
    </location>
</feature>